<dbReference type="InterPro" id="IPR002711">
    <property type="entry name" value="HNH"/>
</dbReference>
<dbReference type="EMBL" id="CP041695">
    <property type="protein sequence ID" value="QDP78711.1"/>
    <property type="molecule type" value="Genomic_DNA"/>
</dbReference>
<comment type="similarity">
    <text evidence="1">Belongs to the Rv1128c/1148c/1588c/1702c/1945/3466 family.</text>
</comment>
<feature type="domain" description="HNH nuclease" evidence="3">
    <location>
        <begin position="361"/>
        <end position="413"/>
    </location>
</feature>
<dbReference type="GO" id="GO:0008270">
    <property type="term" value="F:zinc ion binding"/>
    <property type="evidence" value="ECO:0007669"/>
    <property type="project" value="InterPro"/>
</dbReference>
<proteinExistence type="inferred from homology"/>
<dbReference type="GO" id="GO:0004519">
    <property type="term" value="F:endonuclease activity"/>
    <property type="evidence" value="ECO:0007669"/>
    <property type="project" value="InterPro"/>
</dbReference>
<dbReference type="Proteomes" id="UP000317039">
    <property type="component" value="Chromosome"/>
</dbReference>
<feature type="region of interest" description="Disordered" evidence="2">
    <location>
        <begin position="420"/>
        <end position="458"/>
    </location>
</feature>
<dbReference type="GeneID" id="80332359"/>
<dbReference type="SMART" id="SM00507">
    <property type="entry name" value="HNHc"/>
    <property type="match status" value="1"/>
</dbReference>
<dbReference type="AlphaFoldDB" id="A0A516NII0"/>
<dbReference type="Pfam" id="PF02720">
    <property type="entry name" value="DUF222"/>
    <property type="match status" value="1"/>
</dbReference>
<accession>A0A516NII0</accession>
<gene>
    <name evidence="4" type="ORF">FOH10_08110</name>
</gene>
<evidence type="ECO:0000259" key="3">
    <source>
        <dbReference type="SMART" id="SM00507"/>
    </source>
</evidence>
<dbReference type="CDD" id="cd00085">
    <property type="entry name" value="HNHc"/>
    <property type="match status" value="1"/>
</dbReference>
<reference evidence="4 5" key="1">
    <citation type="submission" date="2019-07" db="EMBL/GenBank/DDBJ databases">
        <title>Complete Genome Sequence and Methylome Analysis of Nocardia otitidis-caviarum NEB252.</title>
        <authorList>
            <person name="Fomenkov A."/>
            <person name="Anton B.P."/>
            <person name="Vincze T."/>
            <person name="Roberts R.J."/>
        </authorList>
    </citation>
    <scope>NUCLEOTIDE SEQUENCE [LARGE SCALE GENOMIC DNA]</scope>
    <source>
        <strain evidence="4 5">NEB252</strain>
    </source>
</reference>
<dbReference type="GO" id="GO:0003676">
    <property type="term" value="F:nucleic acid binding"/>
    <property type="evidence" value="ECO:0007669"/>
    <property type="project" value="InterPro"/>
</dbReference>
<dbReference type="KEGG" id="nod:FOH10_08110"/>
<dbReference type="InterPro" id="IPR003615">
    <property type="entry name" value="HNH_nuc"/>
</dbReference>
<evidence type="ECO:0000313" key="5">
    <source>
        <dbReference type="Proteomes" id="UP000317039"/>
    </source>
</evidence>
<evidence type="ECO:0000313" key="4">
    <source>
        <dbReference type="EMBL" id="QDP78711.1"/>
    </source>
</evidence>
<organism evidence="4 5">
    <name type="scientific">Nocardia otitidiscaviarum</name>
    <dbReference type="NCBI Taxonomy" id="1823"/>
    <lineage>
        <taxon>Bacteria</taxon>
        <taxon>Bacillati</taxon>
        <taxon>Actinomycetota</taxon>
        <taxon>Actinomycetes</taxon>
        <taxon>Mycobacteriales</taxon>
        <taxon>Nocardiaceae</taxon>
        <taxon>Nocardia</taxon>
    </lineage>
</organism>
<dbReference type="InterPro" id="IPR003870">
    <property type="entry name" value="DUF222"/>
</dbReference>
<protein>
    <submittedName>
        <fullName evidence="4">DUF222 domain-containing protein</fullName>
    </submittedName>
</protein>
<name>A0A516NII0_9NOCA</name>
<evidence type="ECO:0000256" key="2">
    <source>
        <dbReference type="SAM" id="MobiDB-lite"/>
    </source>
</evidence>
<dbReference type="Pfam" id="PF01844">
    <property type="entry name" value="HNH"/>
    <property type="match status" value="1"/>
</dbReference>
<evidence type="ECO:0000256" key="1">
    <source>
        <dbReference type="ARBA" id="ARBA00023450"/>
    </source>
</evidence>
<dbReference type="RefSeq" id="WP_143980264.1">
    <property type="nucleotide sequence ID" value="NZ_CP041695.1"/>
</dbReference>
<dbReference type="Gene3D" id="1.10.30.50">
    <property type="match status" value="1"/>
</dbReference>
<sequence>MNTSRAGEVFAVVEELTTATTALLDEDLTRYTDTDFVELMRRVEAVRARLGAVSHRLVIETSDRHLPERAGSKSLTKYLSETLQISMAEAGSRRRAAQKLGVFHFVHGEDREPELPHTAAQQAAGRLSIEHARRIMTIMDRIPAAVPTELRVEAEQLLAQHACELTPEAIVTVGESILAHLDPDGTLTDDRDRARVRGITLGRQRIDGMSEISGLLTPPLRALLDAVLAKGARPGMCNPEDPDSPSLGARGIDSKQLESAAGRDTRSVAQRNHDAVAAFLTATGGAKTLGSHRGMPVSVVLTMRVEDLERGTGHAVTAAGTTMSIPTALRLAEGRYPWLLIFGRDGVPLYLGRGQRLASRWQRLACVARDRGCTFPGCDAPATMCAVHHLIPWAHGGDTDIDNLTLVCDRHHAQVAEDAGDPTGWATERLDAHTGYPGRTGWRPPAHHDPTRRHRVNHRHHGDELLGSAIHRLRVKQDAGLPPPPLRQ</sequence>